<proteinExistence type="predicted"/>
<dbReference type="PANTHER" id="PTHR10219:SF25">
    <property type="entry name" value="PLECKSTRIN HOMOLOGY DOMAIN-CONTAINING FAMILY A MEMBER 8"/>
    <property type="match status" value="1"/>
</dbReference>
<feature type="domain" description="Glycolipid transfer protein" evidence="2">
    <location>
        <begin position="33"/>
        <end position="194"/>
    </location>
</feature>
<organism evidence="3 4">
    <name type="scientific">Pycnococcus provasolii</name>
    <dbReference type="NCBI Taxonomy" id="41880"/>
    <lineage>
        <taxon>Eukaryota</taxon>
        <taxon>Viridiplantae</taxon>
        <taxon>Chlorophyta</taxon>
        <taxon>Pseudoscourfieldiophyceae</taxon>
        <taxon>Pseudoscourfieldiales</taxon>
        <taxon>Pycnococcaceae</taxon>
        <taxon>Pycnococcus</taxon>
    </lineage>
</organism>
<dbReference type="GO" id="GO:0005829">
    <property type="term" value="C:cytosol"/>
    <property type="evidence" value="ECO:0007669"/>
    <property type="project" value="TreeGrafter"/>
</dbReference>
<protein>
    <recommendedName>
        <fullName evidence="2">Glycolipid transfer protein domain-containing protein</fullName>
    </recommendedName>
</protein>
<comment type="caution">
    <text evidence="3">The sequence shown here is derived from an EMBL/GenBank/DDBJ whole genome shotgun (WGS) entry which is preliminary data.</text>
</comment>
<dbReference type="Pfam" id="PF08718">
    <property type="entry name" value="GLTP"/>
    <property type="match status" value="1"/>
</dbReference>
<dbReference type="Gene3D" id="1.10.3520.10">
    <property type="entry name" value="Glycolipid transfer protein"/>
    <property type="match status" value="1"/>
</dbReference>
<accession>A0A830HMT3</accession>
<reference evidence="3" key="1">
    <citation type="submission" date="2020-10" db="EMBL/GenBank/DDBJ databases">
        <title>Unveiling of a novel bifunctional photoreceptor, Dualchrome1, isolated from a cosmopolitan green alga.</title>
        <authorList>
            <person name="Suzuki S."/>
            <person name="Kawachi M."/>
        </authorList>
    </citation>
    <scope>NUCLEOTIDE SEQUENCE</scope>
    <source>
        <strain evidence="3">NIES 2893</strain>
    </source>
</reference>
<dbReference type="SUPFAM" id="SSF110004">
    <property type="entry name" value="Glycolipid transfer protein, GLTP"/>
    <property type="match status" value="1"/>
</dbReference>
<dbReference type="EMBL" id="BNJQ01000019">
    <property type="protein sequence ID" value="GHP08003.1"/>
    <property type="molecule type" value="Genomic_DNA"/>
</dbReference>
<dbReference type="GO" id="GO:1902387">
    <property type="term" value="F:ceramide 1-phosphate binding"/>
    <property type="evidence" value="ECO:0007669"/>
    <property type="project" value="TreeGrafter"/>
</dbReference>
<dbReference type="AlphaFoldDB" id="A0A830HMT3"/>
<evidence type="ECO:0000313" key="4">
    <source>
        <dbReference type="Proteomes" id="UP000660262"/>
    </source>
</evidence>
<keyword evidence="1" id="KW-0813">Transport</keyword>
<name>A0A830HMT3_9CHLO</name>
<dbReference type="GO" id="GO:1902388">
    <property type="term" value="F:ceramide 1-phosphate transfer activity"/>
    <property type="evidence" value="ECO:0007669"/>
    <property type="project" value="TreeGrafter"/>
</dbReference>
<dbReference type="OrthoDB" id="205255at2759"/>
<dbReference type="PANTHER" id="PTHR10219">
    <property type="entry name" value="GLYCOLIPID TRANSFER PROTEIN-RELATED"/>
    <property type="match status" value="1"/>
</dbReference>
<evidence type="ECO:0000259" key="2">
    <source>
        <dbReference type="Pfam" id="PF08718"/>
    </source>
</evidence>
<sequence length="237" mass="24772">MSSASPASASRVAPLLPLLSSPSLEKNGASSMAVSDFLDVCRAILPVVDNLGVAFAIVRSDVGGNIDRVAARLSSSGDVLTIEGFLEACIKDGDIRNNSGPTKALLWLTRANLFLVLMLENAARAEAMWRDAGAAEAAEAAAQASVGEVCTTVGECANAAYASTLKPYHGFLASSAFSVALLAVPSAKGFVGAMLGGDDNTARLQKDLSDFASKWRQVLESVKAKLEEKDCWFEDVV</sequence>
<keyword evidence="4" id="KW-1185">Reference proteome</keyword>
<evidence type="ECO:0000313" key="3">
    <source>
        <dbReference type="EMBL" id="GHP08003.1"/>
    </source>
</evidence>
<dbReference type="InterPro" id="IPR014830">
    <property type="entry name" value="Glycolipid_transfer_prot_dom"/>
</dbReference>
<dbReference type="GO" id="GO:0016020">
    <property type="term" value="C:membrane"/>
    <property type="evidence" value="ECO:0007669"/>
    <property type="project" value="TreeGrafter"/>
</dbReference>
<dbReference type="InterPro" id="IPR036497">
    <property type="entry name" value="GLTP_sf"/>
</dbReference>
<evidence type="ECO:0000256" key="1">
    <source>
        <dbReference type="ARBA" id="ARBA00022448"/>
    </source>
</evidence>
<gene>
    <name evidence="3" type="ORF">PPROV_000674500</name>
</gene>
<dbReference type="Proteomes" id="UP000660262">
    <property type="component" value="Unassembled WGS sequence"/>
</dbReference>